<feature type="coiled-coil region" evidence="2">
    <location>
        <begin position="293"/>
        <end position="327"/>
    </location>
</feature>
<dbReference type="AlphaFoldDB" id="A0A1E5RYX8"/>
<feature type="domain" description="J" evidence="5">
    <location>
        <begin position="9"/>
        <end position="76"/>
    </location>
</feature>
<dbReference type="EMBL" id="LPNN01000002">
    <property type="protein sequence ID" value="OEJ91965.1"/>
    <property type="molecule type" value="Genomic_DNA"/>
</dbReference>
<dbReference type="SMART" id="SM00271">
    <property type="entry name" value="DnaJ"/>
    <property type="match status" value="1"/>
</dbReference>
<dbReference type="Pfam" id="PF00226">
    <property type="entry name" value="DnaJ"/>
    <property type="match status" value="1"/>
</dbReference>
<proteinExistence type="predicted"/>
<reference evidence="7" key="1">
    <citation type="journal article" date="2016" name="Genome Announc.">
        <title>Genome sequences of three species of Hanseniaspora isolated from spontaneous wine fermentations.</title>
        <authorList>
            <person name="Sternes P.R."/>
            <person name="Lee D."/>
            <person name="Kutyna D.R."/>
            <person name="Borneman A.R."/>
        </authorList>
    </citation>
    <scope>NUCLEOTIDE SEQUENCE [LARGE SCALE GENOMIC DNA]</scope>
    <source>
        <strain evidence="7">AWRI3580</strain>
    </source>
</reference>
<evidence type="ECO:0000256" key="2">
    <source>
        <dbReference type="SAM" id="Coils"/>
    </source>
</evidence>
<evidence type="ECO:0000256" key="3">
    <source>
        <dbReference type="SAM" id="MobiDB-lite"/>
    </source>
</evidence>
<evidence type="ECO:0000256" key="4">
    <source>
        <dbReference type="SAM" id="Phobius"/>
    </source>
</evidence>
<dbReference type="InterPro" id="IPR036869">
    <property type="entry name" value="J_dom_sf"/>
</dbReference>
<name>A0A1E5RYX8_HANUV</name>
<accession>A0A1E5RYX8</accession>
<feature type="region of interest" description="Disordered" evidence="3">
    <location>
        <begin position="250"/>
        <end position="288"/>
    </location>
</feature>
<dbReference type="STRING" id="29833.A0A1E5RYX8"/>
<keyword evidence="4" id="KW-1133">Transmembrane helix</keyword>
<evidence type="ECO:0000259" key="5">
    <source>
        <dbReference type="PROSITE" id="PS50076"/>
    </source>
</evidence>
<keyword evidence="4" id="KW-0472">Membrane</keyword>
<keyword evidence="2" id="KW-0175">Coiled coil</keyword>
<dbReference type="InterPro" id="IPR001623">
    <property type="entry name" value="DnaJ_domain"/>
</dbReference>
<feature type="transmembrane region" description="Helical" evidence="4">
    <location>
        <begin position="164"/>
        <end position="187"/>
    </location>
</feature>
<organism evidence="6 7">
    <name type="scientific">Hanseniaspora uvarum</name>
    <name type="common">Yeast</name>
    <name type="synonym">Kloeckera apiculata</name>
    <dbReference type="NCBI Taxonomy" id="29833"/>
    <lineage>
        <taxon>Eukaryota</taxon>
        <taxon>Fungi</taxon>
        <taxon>Dikarya</taxon>
        <taxon>Ascomycota</taxon>
        <taxon>Saccharomycotina</taxon>
        <taxon>Saccharomycetes</taxon>
        <taxon>Saccharomycodales</taxon>
        <taxon>Saccharomycodaceae</taxon>
        <taxon>Hanseniaspora</taxon>
    </lineage>
</organism>
<gene>
    <name evidence="6" type="ORF">AWRI3580_g765</name>
</gene>
<evidence type="ECO:0000313" key="7">
    <source>
        <dbReference type="Proteomes" id="UP000095358"/>
    </source>
</evidence>
<evidence type="ECO:0000313" key="6">
    <source>
        <dbReference type="EMBL" id="OEJ91965.1"/>
    </source>
</evidence>
<dbReference type="VEuPathDB" id="FungiDB:AWRI3580_g765"/>
<feature type="compositionally biased region" description="Polar residues" evidence="3">
    <location>
        <begin position="256"/>
        <end position="269"/>
    </location>
</feature>
<dbReference type="PRINTS" id="PR00625">
    <property type="entry name" value="JDOMAIN"/>
</dbReference>
<keyword evidence="4" id="KW-0812">Transmembrane</keyword>
<dbReference type="OrthoDB" id="445556at2759"/>
<dbReference type="CDD" id="cd06257">
    <property type="entry name" value="DnaJ"/>
    <property type="match status" value="1"/>
</dbReference>
<dbReference type="SUPFAM" id="SSF46565">
    <property type="entry name" value="Chaperone J-domain"/>
    <property type="match status" value="1"/>
</dbReference>
<dbReference type="PANTHER" id="PTHR44145">
    <property type="entry name" value="DNAJ HOMOLOG SUBFAMILY A MEMBER 3, MITOCHONDRIAL"/>
    <property type="match status" value="1"/>
</dbReference>
<dbReference type="Proteomes" id="UP000095358">
    <property type="component" value="Unassembled WGS sequence"/>
</dbReference>
<keyword evidence="1" id="KW-0143">Chaperone</keyword>
<protein>
    <submittedName>
        <fullName evidence="6">J domain-containing protein 1</fullName>
    </submittedName>
</protein>
<dbReference type="PANTHER" id="PTHR44145:SF3">
    <property type="entry name" value="DNAJ HOMOLOG SUBFAMILY A MEMBER 3, MITOCHONDRIAL"/>
    <property type="match status" value="1"/>
</dbReference>
<evidence type="ECO:0000256" key="1">
    <source>
        <dbReference type="ARBA" id="ARBA00023186"/>
    </source>
</evidence>
<dbReference type="Gene3D" id="1.10.287.110">
    <property type="entry name" value="DnaJ domain"/>
    <property type="match status" value="1"/>
</dbReference>
<sequence length="332" mass="38807">MHEIHFKMTPYQVLNVADKENFDLGIAKKNYYKLCKAYHPDTAANKDEANEKFLMVKEAYSILKDPLKKKGYDAYGSGWKYESAEAKQQKYGTSPSSMYGDENAARDRNMDEDTFWEYMNAATYSERARFNNRSYGNKYTYTSDPYEYNPLTMLPGTRMTTWELVLWIALVTYALYIFAFVGTYNFLFAEDLEAFTKDTDIQALIRSELMNAYNNYDTGYGDAWSRIRRFLFHRSYEMYRHAENADDLKTTKLHDSSGTTKLQDSNQTTKLHDSSETTKLQDSNQTTDTDDQAALLKKKVLEEIQRNQKLLEELKDEDIKVDEVNKHIDRNP</sequence>
<keyword evidence="7" id="KW-1185">Reference proteome</keyword>
<dbReference type="PROSITE" id="PS50076">
    <property type="entry name" value="DNAJ_2"/>
    <property type="match status" value="1"/>
</dbReference>
<dbReference type="InterPro" id="IPR051938">
    <property type="entry name" value="Apopto_cytoskel_mod"/>
</dbReference>
<comment type="caution">
    <text evidence="6">The sequence shown here is derived from an EMBL/GenBank/DDBJ whole genome shotgun (WGS) entry which is preliminary data.</text>
</comment>